<organism evidence="2 3">
    <name type="scientific">Cercospora berteroae</name>
    <dbReference type="NCBI Taxonomy" id="357750"/>
    <lineage>
        <taxon>Eukaryota</taxon>
        <taxon>Fungi</taxon>
        <taxon>Dikarya</taxon>
        <taxon>Ascomycota</taxon>
        <taxon>Pezizomycotina</taxon>
        <taxon>Dothideomycetes</taxon>
        <taxon>Dothideomycetidae</taxon>
        <taxon>Mycosphaerellales</taxon>
        <taxon>Mycosphaerellaceae</taxon>
        <taxon>Cercospora</taxon>
    </lineage>
</organism>
<accession>A0A2S6C042</accession>
<keyword evidence="1" id="KW-0732">Signal</keyword>
<feature type="signal peptide" evidence="1">
    <location>
        <begin position="1"/>
        <end position="16"/>
    </location>
</feature>
<dbReference type="AlphaFoldDB" id="A0A2S6C042"/>
<dbReference type="Proteomes" id="UP000237631">
    <property type="component" value="Unassembled WGS sequence"/>
</dbReference>
<gene>
    <name evidence="2" type="ORF">CBER1_11650</name>
</gene>
<evidence type="ECO:0000313" key="3">
    <source>
        <dbReference type="Proteomes" id="UP000237631"/>
    </source>
</evidence>
<dbReference type="OrthoDB" id="10292824at2759"/>
<sequence>MRLDVFLLGLPCLALGRSILSRSTPDIDAGCTICPKDTDPAWKKWVADTNAIPKNLLNEAAGSFQQTFKKGFKPPLCSHAGINCYYLEPGIDWVPSGQELRKPVGKYELKDKRKIYVFVYWNNMQKFGGVGGSVNIYAAHCVVELVVNGNAKANVQGKDYLHNGGYQGQGKYCIYDNYAHVAIYIPKGNQRNS</sequence>
<dbReference type="EMBL" id="PNEN01001605">
    <property type="protein sequence ID" value="PPJ53094.1"/>
    <property type="molecule type" value="Genomic_DNA"/>
</dbReference>
<comment type="caution">
    <text evidence="2">The sequence shown here is derived from an EMBL/GenBank/DDBJ whole genome shotgun (WGS) entry which is preliminary data.</text>
</comment>
<feature type="chain" id="PRO_5015596875" evidence="1">
    <location>
        <begin position="17"/>
        <end position="193"/>
    </location>
</feature>
<reference evidence="3" key="1">
    <citation type="journal article" date="2017" name="bioRxiv">
        <title>Conservation of a gene cluster reveals novel cercosporin biosynthetic mechanisms and extends production to the genus Colletotrichum.</title>
        <authorList>
            <person name="de Jonge R."/>
            <person name="Ebert M.K."/>
            <person name="Huitt-Roehl C.R."/>
            <person name="Pal P."/>
            <person name="Suttle J.C."/>
            <person name="Spanner R.E."/>
            <person name="Neubauer J.D."/>
            <person name="Jurick W.M.II."/>
            <person name="Stott K.A."/>
            <person name="Secor G.A."/>
            <person name="Thomma B.P.H.J."/>
            <person name="Van de Peer Y."/>
            <person name="Townsend C.A."/>
            <person name="Bolton M.D."/>
        </authorList>
    </citation>
    <scope>NUCLEOTIDE SEQUENCE [LARGE SCALE GENOMIC DNA]</scope>
    <source>
        <strain evidence="3">CBS538.71</strain>
    </source>
</reference>
<protein>
    <submittedName>
        <fullName evidence="2">Uncharacterized protein</fullName>
    </submittedName>
</protein>
<evidence type="ECO:0000256" key="1">
    <source>
        <dbReference type="SAM" id="SignalP"/>
    </source>
</evidence>
<name>A0A2S6C042_9PEZI</name>
<proteinExistence type="predicted"/>
<evidence type="ECO:0000313" key="2">
    <source>
        <dbReference type="EMBL" id="PPJ53094.1"/>
    </source>
</evidence>
<keyword evidence="3" id="KW-1185">Reference proteome</keyword>